<dbReference type="EMBL" id="MU003529">
    <property type="protein sequence ID" value="KAF2465648.1"/>
    <property type="molecule type" value="Genomic_DNA"/>
</dbReference>
<proteinExistence type="predicted"/>
<protein>
    <submittedName>
        <fullName evidence="1">Uncharacterized protein</fullName>
    </submittedName>
</protein>
<dbReference type="Proteomes" id="UP000799755">
    <property type="component" value="Unassembled WGS sequence"/>
</dbReference>
<evidence type="ECO:0000313" key="1">
    <source>
        <dbReference type="EMBL" id="KAF2465648.1"/>
    </source>
</evidence>
<gene>
    <name evidence="1" type="ORF">BDR25DRAFT_318489</name>
</gene>
<organism evidence="1 2">
    <name type="scientific">Lindgomyces ingoldianus</name>
    <dbReference type="NCBI Taxonomy" id="673940"/>
    <lineage>
        <taxon>Eukaryota</taxon>
        <taxon>Fungi</taxon>
        <taxon>Dikarya</taxon>
        <taxon>Ascomycota</taxon>
        <taxon>Pezizomycotina</taxon>
        <taxon>Dothideomycetes</taxon>
        <taxon>Pleosporomycetidae</taxon>
        <taxon>Pleosporales</taxon>
        <taxon>Lindgomycetaceae</taxon>
        <taxon>Lindgomyces</taxon>
    </lineage>
</organism>
<reference evidence="1" key="1">
    <citation type="journal article" date="2020" name="Stud. Mycol.">
        <title>101 Dothideomycetes genomes: a test case for predicting lifestyles and emergence of pathogens.</title>
        <authorList>
            <person name="Haridas S."/>
            <person name="Albert R."/>
            <person name="Binder M."/>
            <person name="Bloem J."/>
            <person name="Labutti K."/>
            <person name="Salamov A."/>
            <person name="Andreopoulos B."/>
            <person name="Baker S."/>
            <person name="Barry K."/>
            <person name="Bills G."/>
            <person name="Bluhm B."/>
            <person name="Cannon C."/>
            <person name="Castanera R."/>
            <person name="Culley D."/>
            <person name="Daum C."/>
            <person name="Ezra D."/>
            <person name="Gonzalez J."/>
            <person name="Henrissat B."/>
            <person name="Kuo A."/>
            <person name="Liang C."/>
            <person name="Lipzen A."/>
            <person name="Lutzoni F."/>
            <person name="Magnuson J."/>
            <person name="Mondo S."/>
            <person name="Nolan M."/>
            <person name="Ohm R."/>
            <person name="Pangilinan J."/>
            <person name="Park H.-J."/>
            <person name="Ramirez L."/>
            <person name="Alfaro M."/>
            <person name="Sun H."/>
            <person name="Tritt A."/>
            <person name="Yoshinaga Y."/>
            <person name="Zwiers L.-H."/>
            <person name="Turgeon B."/>
            <person name="Goodwin S."/>
            <person name="Spatafora J."/>
            <person name="Crous P."/>
            <person name="Grigoriev I."/>
        </authorList>
    </citation>
    <scope>NUCLEOTIDE SEQUENCE</scope>
    <source>
        <strain evidence="1">ATCC 200398</strain>
    </source>
</reference>
<accession>A0ACB6QFA7</accession>
<evidence type="ECO:0000313" key="2">
    <source>
        <dbReference type="Proteomes" id="UP000799755"/>
    </source>
</evidence>
<keyword evidence="2" id="KW-1185">Reference proteome</keyword>
<sequence length="269" mass="31089">MSYPRYVPQGVQGIRVPIDIEDTAIALIPTSDIAIPDFNSVPFKTQPWRDVPSIIITHLQIPNPLSPPDPNWESLLRFFLTPQPNVPISHGHGNLQDLYMLVTRIVIPNLIITNRVHIWDMYLTRGNLTTRCLLRYDAWDFLPRYQQQSPAVTKPRLYGDRTGNPRAILRSYVTPDGDAFLAWLNAAPQLPPQWPVNTPIPSQMAHHPSVELDVYLHDSEDWIRGMDPRILLQRLERVLEMFWWLASNNARLEQFRAARWEGVETYCLA</sequence>
<name>A0ACB6QFA7_9PLEO</name>
<comment type="caution">
    <text evidence="1">The sequence shown here is derived from an EMBL/GenBank/DDBJ whole genome shotgun (WGS) entry which is preliminary data.</text>
</comment>